<evidence type="ECO:0000256" key="1">
    <source>
        <dbReference type="SAM" id="Phobius"/>
    </source>
</evidence>
<dbReference type="Pfam" id="PF04773">
    <property type="entry name" value="FecR"/>
    <property type="match status" value="1"/>
</dbReference>
<evidence type="ECO:0000313" key="5">
    <source>
        <dbReference type="Proteomes" id="UP000309488"/>
    </source>
</evidence>
<dbReference type="InterPro" id="IPR006860">
    <property type="entry name" value="FecR"/>
</dbReference>
<evidence type="ECO:0000259" key="3">
    <source>
        <dbReference type="Pfam" id="PF16344"/>
    </source>
</evidence>
<dbReference type="EMBL" id="SWBR01000004">
    <property type="protein sequence ID" value="TKC06637.1"/>
    <property type="molecule type" value="Genomic_DNA"/>
</dbReference>
<dbReference type="RefSeq" id="WP_136842814.1">
    <property type="nucleotide sequence ID" value="NZ_SWBR01000004.1"/>
</dbReference>
<dbReference type="Gene3D" id="3.55.50.30">
    <property type="match status" value="1"/>
</dbReference>
<dbReference type="PANTHER" id="PTHR30273:SF2">
    <property type="entry name" value="PROTEIN FECR"/>
    <property type="match status" value="1"/>
</dbReference>
<dbReference type="Pfam" id="PF16344">
    <property type="entry name" value="FecR_C"/>
    <property type="match status" value="1"/>
</dbReference>
<dbReference type="Gene3D" id="2.60.120.1440">
    <property type="match status" value="1"/>
</dbReference>
<name>A0A4U1CIE4_9SPHI</name>
<keyword evidence="1" id="KW-0812">Transmembrane</keyword>
<feature type="transmembrane region" description="Helical" evidence="1">
    <location>
        <begin position="90"/>
        <end position="108"/>
    </location>
</feature>
<dbReference type="OrthoDB" id="1099963at2"/>
<evidence type="ECO:0000259" key="2">
    <source>
        <dbReference type="Pfam" id="PF04773"/>
    </source>
</evidence>
<dbReference type="Proteomes" id="UP000309488">
    <property type="component" value="Unassembled WGS sequence"/>
</dbReference>
<dbReference type="GO" id="GO:0016989">
    <property type="term" value="F:sigma factor antagonist activity"/>
    <property type="evidence" value="ECO:0007669"/>
    <property type="project" value="TreeGrafter"/>
</dbReference>
<proteinExistence type="predicted"/>
<gene>
    <name evidence="4" type="ORF">FA048_15640</name>
</gene>
<keyword evidence="5" id="KW-1185">Reference proteome</keyword>
<protein>
    <submittedName>
        <fullName evidence="4">DUF4974 domain-containing protein</fullName>
    </submittedName>
</protein>
<dbReference type="InterPro" id="IPR032508">
    <property type="entry name" value="FecR_C"/>
</dbReference>
<reference evidence="4 5" key="1">
    <citation type="submission" date="2019-04" db="EMBL/GenBank/DDBJ databases">
        <title>Pedobacter sp. RP-3-22 sp. nov., isolated from Arctic soil.</title>
        <authorList>
            <person name="Dahal R.H."/>
            <person name="Kim D.-U."/>
        </authorList>
    </citation>
    <scope>NUCLEOTIDE SEQUENCE [LARGE SCALE GENOMIC DNA]</scope>
    <source>
        <strain evidence="4 5">RP-3-22</strain>
    </source>
</reference>
<keyword evidence="1" id="KW-0472">Membrane</keyword>
<dbReference type="PANTHER" id="PTHR30273">
    <property type="entry name" value="PERIPLASMIC SIGNAL SENSOR AND SIGMA FACTOR ACTIVATOR FECR-RELATED"/>
    <property type="match status" value="1"/>
</dbReference>
<accession>A0A4U1CIE4</accession>
<dbReference type="AlphaFoldDB" id="A0A4U1CIE4"/>
<feature type="domain" description="FecR protein" evidence="2">
    <location>
        <begin position="184"/>
        <end position="280"/>
    </location>
</feature>
<sequence length="390" mass="43705">MENNIRLQLLISKYLDRSLSGAEKNELLGYFDDPVFLVEIEERFGMEYEQELGADEINDIRQMQLLQYVFQYETPDQEEQIRKVKLWPQIGIAAAVATIIISVGIWFYKNQNSVATDQLAWVNDVAPGKNGATLTLANGQKILIKDALTGNIATQSGVKISKTADGQIIYEIIEGNNGEITYNTLTTTRGEQTQVRLPDGTLVFLNAGSSLKYPTSFAKIGRRQVFLTGEGYFEVAKDKVHPFIVKTDQQEVEVLGTHFNISSYDDEPATRTTLAEGSVNIIANGINKTLKSGEQAVLVNNNLSVININPEDVVAWKNGLFVFNDESLESIMRKVSRWYDVEVYYQDKLPATSYLASLSRSKNLSTLINILEKSGDVHFKIQGRRVVVMK</sequence>
<comment type="caution">
    <text evidence="4">The sequence shown here is derived from an EMBL/GenBank/DDBJ whole genome shotgun (WGS) entry which is preliminary data.</text>
</comment>
<organism evidence="4 5">
    <name type="scientific">Pedobacter polaris</name>
    <dbReference type="NCBI Taxonomy" id="2571273"/>
    <lineage>
        <taxon>Bacteria</taxon>
        <taxon>Pseudomonadati</taxon>
        <taxon>Bacteroidota</taxon>
        <taxon>Sphingobacteriia</taxon>
        <taxon>Sphingobacteriales</taxon>
        <taxon>Sphingobacteriaceae</taxon>
        <taxon>Pedobacter</taxon>
    </lineage>
</organism>
<feature type="domain" description="Protein FecR C-terminal" evidence="3">
    <location>
        <begin position="321"/>
        <end position="388"/>
    </location>
</feature>
<dbReference type="InterPro" id="IPR012373">
    <property type="entry name" value="Ferrdict_sens_TM"/>
</dbReference>
<evidence type="ECO:0000313" key="4">
    <source>
        <dbReference type="EMBL" id="TKC06637.1"/>
    </source>
</evidence>
<keyword evidence="1" id="KW-1133">Transmembrane helix</keyword>